<sequence length="355" mass="39755">MKKLIKKVQVFGVISLIIMTVGCSDKNEDTSKNKVKGIQAEEAVKDKNVVEAFGTIKANDMKNIVVDFSTAIEKIHVKEGQQVKQGDVLVTLDMSGYRAELKGKEHRLNIVQSEKNKIQNTPVENDGNEIAIKKAESVVAFSEKLYIQEQNDFTTKEDLFKSGAIPKSQLDEAKKVVDLRHKELEGSKYDLESIKTNKKKKTDNKDDLKIKDSEIASEQHNISTLKDKLKRTYISNNNIVCDVPNGIIYEIGYQAGDFTDISKKLLSIINADSMVVEAEVAEEFIKDIKLGSEVKIIPLANKEKIYKGKVTQISHRAIQKNGDTVIPVEISIENNDGFLMPNFNVDVAIQTKKLN</sequence>
<dbReference type="SUPFAM" id="SSF111369">
    <property type="entry name" value="HlyD-like secretion proteins"/>
    <property type="match status" value="1"/>
</dbReference>
<dbReference type="InterPro" id="IPR050465">
    <property type="entry name" value="UPF0194_transport"/>
</dbReference>
<evidence type="ECO:0000256" key="1">
    <source>
        <dbReference type="ARBA" id="ARBA00004196"/>
    </source>
</evidence>
<dbReference type="HOGENOM" id="CLU_058181_0_0_9"/>
<name>K0B1X5_GOTA9</name>
<dbReference type="PANTHER" id="PTHR32347:SF14">
    <property type="entry name" value="EFFLUX SYSTEM COMPONENT YKNX-RELATED"/>
    <property type="match status" value="1"/>
</dbReference>
<protein>
    <submittedName>
        <fullName evidence="3">Secretion protein, HlyD family</fullName>
    </submittedName>
</protein>
<keyword evidence="4" id="KW-1185">Reference proteome</keyword>
<evidence type="ECO:0000313" key="3">
    <source>
        <dbReference type="EMBL" id="AFS79117.1"/>
    </source>
</evidence>
<keyword evidence="2" id="KW-0175">Coiled coil</keyword>
<dbReference type="PANTHER" id="PTHR32347">
    <property type="entry name" value="EFFLUX SYSTEM COMPONENT YKNX-RELATED"/>
    <property type="match status" value="1"/>
</dbReference>
<dbReference type="AlphaFoldDB" id="K0B1X5"/>
<dbReference type="Gene3D" id="2.40.30.170">
    <property type="match status" value="1"/>
</dbReference>
<dbReference type="RefSeq" id="WP_014968253.1">
    <property type="nucleotide sequence ID" value="NC_018664.1"/>
</dbReference>
<dbReference type="STRING" id="1128398.Curi_c21130"/>
<dbReference type="Gene3D" id="2.40.50.100">
    <property type="match status" value="1"/>
</dbReference>
<dbReference type="KEGG" id="cad:Curi_c21130"/>
<dbReference type="PROSITE" id="PS51257">
    <property type="entry name" value="PROKAR_LIPOPROTEIN"/>
    <property type="match status" value="1"/>
</dbReference>
<dbReference type="eggNOG" id="COG0845">
    <property type="taxonomic scope" value="Bacteria"/>
</dbReference>
<dbReference type="OrthoDB" id="1792698at2"/>
<gene>
    <name evidence="3" type="ordered locus">Curi_c21130</name>
</gene>
<evidence type="ECO:0000313" key="4">
    <source>
        <dbReference type="Proteomes" id="UP000006094"/>
    </source>
</evidence>
<organism evidence="3 4">
    <name type="scientific">Gottschalkia acidurici (strain ATCC 7906 / DSM 604 / BCRC 14475 / CIP 104303 / KCTC 5404 / NCIMB 10678 / 9a)</name>
    <name type="common">Clostridium acidurici</name>
    <dbReference type="NCBI Taxonomy" id="1128398"/>
    <lineage>
        <taxon>Bacteria</taxon>
        <taxon>Bacillati</taxon>
        <taxon>Bacillota</taxon>
        <taxon>Tissierellia</taxon>
        <taxon>Tissierellales</taxon>
        <taxon>Gottschalkiaceae</taxon>
        <taxon>Gottschalkia</taxon>
    </lineage>
</organism>
<evidence type="ECO:0000256" key="2">
    <source>
        <dbReference type="ARBA" id="ARBA00023054"/>
    </source>
</evidence>
<dbReference type="EMBL" id="CP003326">
    <property type="protein sequence ID" value="AFS79117.1"/>
    <property type="molecule type" value="Genomic_DNA"/>
</dbReference>
<reference evidence="3 4" key="1">
    <citation type="journal article" date="2012" name="PLoS ONE">
        <title>The purine-utilizing bacterium Clostridium acidurici 9a: a genome-guided metabolic reconsideration.</title>
        <authorList>
            <person name="Hartwich K."/>
            <person name="Poehlein A."/>
            <person name="Daniel R."/>
        </authorList>
    </citation>
    <scope>NUCLEOTIDE SEQUENCE [LARGE SCALE GENOMIC DNA]</scope>
    <source>
        <strain evidence="4">ATCC 7906 / DSM 604 / BCRC 14475 / CIP 104303 / KCTC 5404 / NCIMB 10678 / 9a</strain>
    </source>
</reference>
<accession>K0B1X5</accession>
<comment type="subcellular location">
    <subcellularLocation>
        <location evidence="1">Cell envelope</location>
    </subcellularLocation>
</comment>
<dbReference type="Proteomes" id="UP000006094">
    <property type="component" value="Chromosome"/>
</dbReference>
<dbReference type="GO" id="GO:0030313">
    <property type="term" value="C:cell envelope"/>
    <property type="evidence" value="ECO:0007669"/>
    <property type="project" value="UniProtKB-SubCell"/>
</dbReference>
<proteinExistence type="predicted"/>